<dbReference type="InterPro" id="IPR024779">
    <property type="entry name" value="2OGFeDO_JBP1/TET_oxygenase_dom"/>
</dbReference>
<feature type="domain" description="2OGFeDO JBP1/TET oxygenase" evidence="6">
    <location>
        <begin position="30"/>
        <end position="156"/>
    </location>
</feature>
<reference evidence="7 8" key="1">
    <citation type="submission" date="2015-04" db="EMBL/GenBank/DDBJ databases">
        <title>Complete genome sequence of Schizopora paradoxa KUC8140, a cosmopolitan wood degrader in East Asia.</title>
        <authorList>
            <consortium name="DOE Joint Genome Institute"/>
            <person name="Min B."/>
            <person name="Park H."/>
            <person name="Jang Y."/>
            <person name="Kim J.-J."/>
            <person name="Kim K.H."/>
            <person name="Pangilinan J."/>
            <person name="Lipzen A."/>
            <person name="Riley R."/>
            <person name="Grigoriev I.V."/>
            <person name="Spatafora J.W."/>
            <person name="Choi I.-G."/>
        </authorList>
    </citation>
    <scope>NUCLEOTIDE SEQUENCE [LARGE SCALE GENOMIC DNA]</scope>
    <source>
        <strain evidence="7 8">KUC8140</strain>
    </source>
</reference>
<dbReference type="OrthoDB" id="2535938at2759"/>
<dbReference type="EMBL" id="KQ086037">
    <property type="protein sequence ID" value="KLO10039.1"/>
    <property type="molecule type" value="Genomic_DNA"/>
</dbReference>
<dbReference type="AlphaFoldDB" id="A0A0H2RE36"/>
<protein>
    <recommendedName>
        <fullName evidence="6">2OGFeDO JBP1/TET oxygenase domain-containing protein</fullName>
    </recommendedName>
</protein>
<comment type="cofactor">
    <cofactor evidence="1">
        <name>Fe(2+)</name>
        <dbReference type="ChEBI" id="CHEBI:29033"/>
    </cofactor>
</comment>
<evidence type="ECO:0000313" key="7">
    <source>
        <dbReference type="EMBL" id="KLO10039.1"/>
    </source>
</evidence>
<dbReference type="GO" id="GO:0051213">
    <property type="term" value="F:dioxygenase activity"/>
    <property type="evidence" value="ECO:0007669"/>
    <property type="project" value="UniProtKB-KW"/>
</dbReference>
<keyword evidence="5" id="KW-0408">Iron</keyword>
<keyword evidence="3" id="KW-0223">Dioxygenase</keyword>
<proteinExistence type="predicted"/>
<evidence type="ECO:0000256" key="5">
    <source>
        <dbReference type="ARBA" id="ARBA00023004"/>
    </source>
</evidence>
<dbReference type="GO" id="GO:0046872">
    <property type="term" value="F:metal ion binding"/>
    <property type="evidence" value="ECO:0007669"/>
    <property type="project" value="UniProtKB-KW"/>
</dbReference>
<keyword evidence="8" id="KW-1185">Reference proteome</keyword>
<evidence type="ECO:0000256" key="4">
    <source>
        <dbReference type="ARBA" id="ARBA00023002"/>
    </source>
</evidence>
<accession>A0A0H2RE36</accession>
<dbReference type="InParanoid" id="A0A0H2RE36"/>
<evidence type="ECO:0000313" key="8">
    <source>
        <dbReference type="Proteomes" id="UP000053477"/>
    </source>
</evidence>
<evidence type="ECO:0000256" key="3">
    <source>
        <dbReference type="ARBA" id="ARBA00022964"/>
    </source>
</evidence>
<evidence type="ECO:0000259" key="6">
    <source>
        <dbReference type="Pfam" id="PF12851"/>
    </source>
</evidence>
<organism evidence="7 8">
    <name type="scientific">Schizopora paradoxa</name>
    <dbReference type="NCBI Taxonomy" id="27342"/>
    <lineage>
        <taxon>Eukaryota</taxon>
        <taxon>Fungi</taxon>
        <taxon>Dikarya</taxon>
        <taxon>Basidiomycota</taxon>
        <taxon>Agaricomycotina</taxon>
        <taxon>Agaricomycetes</taxon>
        <taxon>Hymenochaetales</taxon>
        <taxon>Schizoporaceae</taxon>
        <taxon>Schizopora</taxon>
    </lineage>
</organism>
<dbReference type="Gene3D" id="3.60.130.30">
    <property type="match status" value="1"/>
</dbReference>
<sequence length="175" mass="19678">MWSIIDEETGRPPNQTQLGPHFDQDFIYHQEECDKLLEVLQPMLTFVQDASKISKDVYKSLEIVAETLPLHSALPFYPFTGMAFNVSVSTTGHRDTMDLSVCAVLALGDWKGGHLCLHELGLALDLQCGDLVIFRSDILTHFNLPHYGTRYSVVLSTDKGLQTWARDRCGHDVNT</sequence>
<dbReference type="Proteomes" id="UP000053477">
    <property type="component" value="Unassembled WGS sequence"/>
</dbReference>
<name>A0A0H2RE36_9AGAM</name>
<dbReference type="STRING" id="27342.A0A0H2RE36"/>
<gene>
    <name evidence="7" type="ORF">SCHPADRAFT_536579</name>
</gene>
<dbReference type="Pfam" id="PF12851">
    <property type="entry name" value="Tet_JBP"/>
    <property type="match status" value="1"/>
</dbReference>
<evidence type="ECO:0000256" key="2">
    <source>
        <dbReference type="ARBA" id="ARBA00022723"/>
    </source>
</evidence>
<keyword evidence="2" id="KW-0479">Metal-binding</keyword>
<keyword evidence="4" id="KW-0560">Oxidoreductase</keyword>
<evidence type="ECO:0000256" key="1">
    <source>
        <dbReference type="ARBA" id="ARBA00001954"/>
    </source>
</evidence>